<organism evidence="2">
    <name type="scientific">Culex pipiens</name>
    <name type="common">House mosquito</name>
    <dbReference type="NCBI Taxonomy" id="7175"/>
    <lineage>
        <taxon>Eukaryota</taxon>
        <taxon>Metazoa</taxon>
        <taxon>Ecdysozoa</taxon>
        <taxon>Arthropoda</taxon>
        <taxon>Hexapoda</taxon>
        <taxon>Insecta</taxon>
        <taxon>Pterygota</taxon>
        <taxon>Neoptera</taxon>
        <taxon>Endopterygota</taxon>
        <taxon>Diptera</taxon>
        <taxon>Nematocera</taxon>
        <taxon>Culicoidea</taxon>
        <taxon>Culicidae</taxon>
        <taxon>Culicinae</taxon>
        <taxon>Culicini</taxon>
        <taxon>Culex</taxon>
        <taxon>Culex</taxon>
    </lineage>
</organism>
<evidence type="ECO:0000256" key="1">
    <source>
        <dbReference type="SAM" id="MobiDB-lite"/>
    </source>
</evidence>
<reference evidence="2" key="1">
    <citation type="submission" date="2021-05" db="EMBL/GenBank/DDBJ databases">
        <authorList>
            <person name="Alioto T."/>
            <person name="Alioto T."/>
            <person name="Gomez Garrido J."/>
        </authorList>
    </citation>
    <scope>NUCLEOTIDE SEQUENCE</scope>
</reference>
<dbReference type="AlphaFoldDB" id="A0A8D8E6J1"/>
<name>A0A8D8E6J1_CULPI</name>
<proteinExistence type="predicted"/>
<protein>
    <submittedName>
        <fullName evidence="2">(northern house mosquito) hypothetical protein</fullName>
    </submittedName>
</protein>
<dbReference type="EMBL" id="HBUE01188999">
    <property type="protein sequence ID" value="CAG6524133.1"/>
    <property type="molecule type" value="Transcribed_RNA"/>
</dbReference>
<accession>A0A8D8E6J1</accession>
<dbReference type="EMBL" id="HBUE01294799">
    <property type="protein sequence ID" value="CAG6575808.1"/>
    <property type="molecule type" value="Transcribed_RNA"/>
</dbReference>
<sequence length="108" mass="11740">MSSRDNLPEGTGHSKLWPTLSKWPFSSPVSKSKKFDTHIVQSRMALHRNTPEGSGHSVSCGQNIPAGLPPLGCSLLQASCFSANCFWASRPSASKSRLLFTSRRPAIE</sequence>
<evidence type="ECO:0000313" key="2">
    <source>
        <dbReference type="EMBL" id="CAG6524133.1"/>
    </source>
</evidence>
<feature type="region of interest" description="Disordered" evidence="1">
    <location>
        <begin position="1"/>
        <end position="20"/>
    </location>
</feature>